<name>Q7USS0_RHOBA</name>
<organism evidence="1 2">
    <name type="scientific">Rhodopirellula baltica (strain DSM 10527 / NCIMB 13988 / SH1)</name>
    <dbReference type="NCBI Taxonomy" id="243090"/>
    <lineage>
        <taxon>Bacteria</taxon>
        <taxon>Pseudomonadati</taxon>
        <taxon>Planctomycetota</taxon>
        <taxon>Planctomycetia</taxon>
        <taxon>Pirellulales</taxon>
        <taxon>Pirellulaceae</taxon>
        <taxon>Rhodopirellula</taxon>
    </lineage>
</organism>
<accession>Q7USS0</accession>
<dbReference type="InParanoid" id="Q7USS0"/>
<evidence type="ECO:0000313" key="1">
    <source>
        <dbReference type="EMBL" id="CAD73726.1"/>
    </source>
</evidence>
<dbReference type="AlphaFoldDB" id="Q7USS0"/>
<dbReference type="EMBL" id="BX294140">
    <property type="protein sequence ID" value="CAD73726.1"/>
    <property type="molecule type" value="Genomic_DNA"/>
</dbReference>
<reference evidence="1 2" key="1">
    <citation type="journal article" date="2003" name="Proc. Natl. Acad. Sci. U.S.A.">
        <title>Complete genome sequence of the marine planctomycete Pirellula sp. strain 1.</title>
        <authorList>
            <person name="Gloeckner F.O."/>
            <person name="Kube M."/>
            <person name="Bauer M."/>
            <person name="Teeling H."/>
            <person name="Lombardot T."/>
            <person name="Ludwig W."/>
            <person name="Gade D."/>
            <person name="Beck A."/>
            <person name="Borzym K."/>
            <person name="Heitmann K."/>
            <person name="Rabus R."/>
            <person name="Schlesner H."/>
            <person name="Amann R."/>
            <person name="Reinhardt R."/>
        </authorList>
    </citation>
    <scope>NUCLEOTIDE SEQUENCE [LARGE SCALE GENOMIC DNA]</scope>
    <source>
        <strain evidence="2">DSM 10527 / NCIMB 13988 / SH1</strain>
    </source>
</reference>
<sequence>MTDSSVLFWAATSFDSLASFQGITISKALQLFDATCDRVLTAAKYFGDVADASERKLPGFDRCVASTILLAESPKKVSHVGFDRLVEVVFHCKCHDTLLQSQRSFQSIR</sequence>
<dbReference type="HOGENOM" id="CLU_2181856_0_0_0"/>
<dbReference type="EnsemblBacteria" id="CAD73726">
    <property type="protein sequence ID" value="CAD73726"/>
    <property type="gene ID" value="RB4341"/>
</dbReference>
<evidence type="ECO:0000313" key="2">
    <source>
        <dbReference type="Proteomes" id="UP000001025"/>
    </source>
</evidence>
<proteinExistence type="predicted"/>
<gene>
    <name evidence="1" type="ordered locus">RB4341</name>
</gene>
<dbReference type="KEGG" id="rba:RB4341"/>
<dbReference type="Proteomes" id="UP000001025">
    <property type="component" value="Chromosome"/>
</dbReference>
<keyword evidence="2" id="KW-1185">Reference proteome</keyword>
<protein>
    <submittedName>
        <fullName evidence="1">Uncharacterized protein</fullName>
    </submittedName>
</protein>